<protein>
    <submittedName>
        <fullName evidence="1">Uncharacterized protein</fullName>
    </submittedName>
</protein>
<evidence type="ECO:0000313" key="2">
    <source>
        <dbReference type="Proteomes" id="UP000180235"/>
    </source>
</evidence>
<dbReference type="RefSeq" id="WP_071453141.1">
    <property type="nucleotide sequence ID" value="NZ_CP017675.1"/>
</dbReference>
<dbReference type="Proteomes" id="UP000180235">
    <property type="component" value="Chromosome"/>
</dbReference>
<proteinExistence type="predicted"/>
<dbReference type="STRING" id="1188229.GlitD10_0086"/>
<dbReference type="AlphaFoldDB" id="A0A1J0A8Y3"/>
<dbReference type="KEGG" id="glt:GlitD10_0086"/>
<sequence length="142" mass="16601">MSSPSKPLEVTPENLGRILDIVERLAHENQVLARQVETLIQQVEDAHNCIRELSKLIREIWDNLEGRWDRLEQGLEHIDSQQDGLQGRCDHLITLMSRPFWQQLQEASAPEWMVKQAFEEYIRRLNHALDQEPESPPETDPT</sequence>
<keyword evidence="2" id="KW-1185">Reference proteome</keyword>
<name>A0A1J0A8Y3_9CYAN</name>
<reference evidence="1 2" key="1">
    <citation type="submission" date="2016-10" db="EMBL/GenBank/DDBJ databases">
        <title>Description of Gloeomargarita lithophora gen. nov., sp. nov., a thylakoid-bearing basal-branching cyanobacterium with intracellular carbonates, and proposal for Gloeomargaritales ord. nov.</title>
        <authorList>
            <person name="Moreira D."/>
            <person name="Tavera R."/>
            <person name="Benzerara K."/>
            <person name="Skouri-Panet F."/>
            <person name="Couradeau E."/>
            <person name="Gerard E."/>
            <person name="Loussert C."/>
            <person name="Novelo E."/>
            <person name="Zivanovic Y."/>
            <person name="Lopez-Garcia P."/>
        </authorList>
    </citation>
    <scope>NUCLEOTIDE SEQUENCE [LARGE SCALE GENOMIC DNA]</scope>
    <source>
        <strain evidence="1 2">D10</strain>
    </source>
</reference>
<evidence type="ECO:0000313" key="1">
    <source>
        <dbReference type="EMBL" id="APB32387.1"/>
    </source>
</evidence>
<gene>
    <name evidence="1" type="ORF">GlitD10_0086</name>
</gene>
<organism evidence="1 2">
    <name type="scientific">Gloeomargarita lithophora Alchichica-D10</name>
    <dbReference type="NCBI Taxonomy" id="1188229"/>
    <lineage>
        <taxon>Bacteria</taxon>
        <taxon>Bacillati</taxon>
        <taxon>Cyanobacteriota</taxon>
        <taxon>Cyanophyceae</taxon>
        <taxon>Gloeomargaritales</taxon>
        <taxon>Gloeomargaritaceae</taxon>
        <taxon>Gloeomargarita</taxon>
    </lineage>
</organism>
<dbReference type="EMBL" id="CP017675">
    <property type="protein sequence ID" value="APB32387.1"/>
    <property type="molecule type" value="Genomic_DNA"/>
</dbReference>
<accession>A0A1J0A8Y3</accession>